<dbReference type="STRING" id="51031.W2SJH5"/>
<dbReference type="InterPro" id="IPR052709">
    <property type="entry name" value="Transposase-MT_Hybrid"/>
</dbReference>
<dbReference type="AlphaFoldDB" id="W2SJH5"/>
<dbReference type="OrthoDB" id="5834433at2759"/>
<dbReference type="Pfam" id="PF17906">
    <property type="entry name" value="HTH_48"/>
    <property type="match status" value="1"/>
</dbReference>
<feature type="domain" description="Mos1 transposase HTH" evidence="1">
    <location>
        <begin position="51"/>
        <end position="97"/>
    </location>
</feature>
<dbReference type="GO" id="GO:0000729">
    <property type="term" value="P:DNA double-strand break processing"/>
    <property type="evidence" value="ECO:0007669"/>
    <property type="project" value="TreeGrafter"/>
</dbReference>
<protein>
    <recommendedName>
        <fullName evidence="1">Mos1 transposase HTH domain-containing protein</fullName>
    </recommendedName>
</protein>
<dbReference type="GO" id="GO:0000793">
    <property type="term" value="C:condensed chromosome"/>
    <property type="evidence" value="ECO:0007669"/>
    <property type="project" value="TreeGrafter"/>
</dbReference>
<keyword evidence="3" id="KW-1185">Reference proteome</keyword>
<organism evidence="2 3">
    <name type="scientific">Necator americanus</name>
    <name type="common">Human hookworm</name>
    <dbReference type="NCBI Taxonomy" id="51031"/>
    <lineage>
        <taxon>Eukaryota</taxon>
        <taxon>Metazoa</taxon>
        <taxon>Ecdysozoa</taxon>
        <taxon>Nematoda</taxon>
        <taxon>Chromadorea</taxon>
        <taxon>Rhabditida</taxon>
        <taxon>Rhabditina</taxon>
        <taxon>Rhabditomorpha</taxon>
        <taxon>Strongyloidea</taxon>
        <taxon>Ancylostomatidae</taxon>
        <taxon>Bunostominae</taxon>
        <taxon>Necator</taxon>
    </lineage>
</organism>
<gene>
    <name evidence="2" type="ORF">NECAME_15131</name>
</gene>
<accession>W2SJH5</accession>
<dbReference type="GO" id="GO:0015074">
    <property type="term" value="P:DNA integration"/>
    <property type="evidence" value="ECO:0007669"/>
    <property type="project" value="TreeGrafter"/>
</dbReference>
<dbReference type="GO" id="GO:0044547">
    <property type="term" value="F:DNA topoisomerase binding"/>
    <property type="evidence" value="ECO:0007669"/>
    <property type="project" value="TreeGrafter"/>
</dbReference>
<dbReference type="Proteomes" id="UP000053676">
    <property type="component" value="Unassembled WGS sequence"/>
</dbReference>
<dbReference type="GO" id="GO:0000014">
    <property type="term" value="F:single-stranded DNA endodeoxyribonuclease activity"/>
    <property type="evidence" value="ECO:0007669"/>
    <property type="project" value="TreeGrafter"/>
</dbReference>
<dbReference type="GO" id="GO:0031297">
    <property type="term" value="P:replication fork processing"/>
    <property type="evidence" value="ECO:0007669"/>
    <property type="project" value="TreeGrafter"/>
</dbReference>
<evidence type="ECO:0000259" key="1">
    <source>
        <dbReference type="Pfam" id="PF17906"/>
    </source>
</evidence>
<dbReference type="GO" id="GO:0044774">
    <property type="term" value="P:mitotic DNA integrity checkpoint signaling"/>
    <property type="evidence" value="ECO:0007669"/>
    <property type="project" value="TreeGrafter"/>
</dbReference>
<dbReference type="GO" id="GO:0006303">
    <property type="term" value="P:double-strand break repair via nonhomologous end joining"/>
    <property type="evidence" value="ECO:0007669"/>
    <property type="project" value="TreeGrafter"/>
</dbReference>
<dbReference type="GO" id="GO:0046975">
    <property type="term" value="F:histone H3K36 methyltransferase activity"/>
    <property type="evidence" value="ECO:0007669"/>
    <property type="project" value="TreeGrafter"/>
</dbReference>
<dbReference type="GO" id="GO:0005634">
    <property type="term" value="C:nucleus"/>
    <property type="evidence" value="ECO:0007669"/>
    <property type="project" value="TreeGrafter"/>
</dbReference>
<proteinExistence type="predicted"/>
<dbReference type="Gene3D" id="1.10.10.1450">
    <property type="match status" value="1"/>
</dbReference>
<sequence>MRKITINRDYHKPLEPSEMTSYWLSLTLDIRSSSFAKYSTVRKSNMDPRDFHLLALYEFKLGHEAADAARSLQRIFGETAPQEKTVREWFTRFLAGDDKPEDAKRTSRSSSPGSIPVRLDDFVKKLMEPQPGKSWSDVVKEVGSMYNNTDFYADGMKALVSRWEKCIEHNGAYI</sequence>
<dbReference type="GO" id="GO:0042800">
    <property type="term" value="F:histone H3K4 methyltransferase activity"/>
    <property type="evidence" value="ECO:0007669"/>
    <property type="project" value="TreeGrafter"/>
</dbReference>
<evidence type="ECO:0000313" key="3">
    <source>
        <dbReference type="Proteomes" id="UP000053676"/>
    </source>
</evidence>
<name>W2SJH5_NECAM</name>
<dbReference type="PANTHER" id="PTHR46060:SF2">
    <property type="entry name" value="HISTONE-LYSINE N-METHYLTRANSFERASE SETMAR"/>
    <property type="match status" value="1"/>
</dbReference>
<evidence type="ECO:0000313" key="2">
    <source>
        <dbReference type="EMBL" id="ETN69745.1"/>
    </source>
</evidence>
<dbReference type="PANTHER" id="PTHR46060">
    <property type="entry name" value="MARINER MOS1 TRANSPOSASE-LIKE PROTEIN"/>
    <property type="match status" value="1"/>
</dbReference>
<dbReference type="KEGG" id="nai:NECAME_15131"/>
<dbReference type="InterPro" id="IPR041426">
    <property type="entry name" value="Mos1_HTH"/>
</dbReference>
<dbReference type="EMBL" id="KI669056">
    <property type="protein sequence ID" value="ETN69745.1"/>
    <property type="molecule type" value="Genomic_DNA"/>
</dbReference>
<reference evidence="3" key="1">
    <citation type="journal article" date="2014" name="Nat. Genet.">
        <title>Genome of the human hookworm Necator americanus.</title>
        <authorList>
            <person name="Tang Y.T."/>
            <person name="Gao X."/>
            <person name="Rosa B.A."/>
            <person name="Abubucker S."/>
            <person name="Hallsworth-Pepin K."/>
            <person name="Martin J."/>
            <person name="Tyagi R."/>
            <person name="Heizer E."/>
            <person name="Zhang X."/>
            <person name="Bhonagiri-Palsikar V."/>
            <person name="Minx P."/>
            <person name="Warren W.C."/>
            <person name="Wang Q."/>
            <person name="Zhan B."/>
            <person name="Hotez P.J."/>
            <person name="Sternberg P.W."/>
            <person name="Dougall A."/>
            <person name="Gaze S.T."/>
            <person name="Mulvenna J."/>
            <person name="Sotillo J."/>
            <person name="Ranganathan S."/>
            <person name="Rabelo E.M."/>
            <person name="Wilson R.K."/>
            <person name="Felgner P.L."/>
            <person name="Bethony J."/>
            <person name="Hawdon J.M."/>
            <person name="Gasser R.B."/>
            <person name="Loukas A."/>
            <person name="Mitreva M."/>
        </authorList>
    </citation>
    <scope>NUCLEOTIDE SEQUENCE [LARGE SCALE GENOMIC DNA]</scope>
</reference>
<dbReference type="GO" id="GO:0003697">
    <property type="term" value="F:single-stranded DNA binding"/>
    <property type="evidence" value="ECO:0007669"/>
    <property type="project" value="TreeGrafter"/>
</dbReference>
<dbReference type="GO" id="GO:0035861">
    <property type="term" value="C:site of double-strand break"/>
    <property type="evidence" value="ECO:0007669"/>
    <property type="project" value="TreeGrafter"/>
</dbReference>
<dbReference type="GO" id="GO:0003690">
    <property type="term" value="F:double-stranded DNA binding"/>
    <property type="evidence" value="ECO:0007669"/>
    <property type="project" value="TreeGrafter"/>
</dbReference>